<organism evidence="1 2">
    <name type="scientific">Streptomyces candidus</name>
    <dbReference type="NCBI Taxonomy" id="67283"/>
    <lineage>
        <taxon>Bacteria</taxon>
        <taxon>Bacillati</taxon>
        <taxon>Actinomycetota</taxon>
        <taxon>Actinomycetes</taxon>
        <taxon>Kitasatosporales</taxon>
        <taxon>Streptomycetaceae</taxon>
        <taxon>Streptomyces</taxon>
    </lineage>
</organism>
<dbReference type="RefSeq" id="WP_185035928.1">
    <property type="nucleotide sequence ID" value="NZ_BNBN01000015.1"/>
</dbReference>
<evidence type="ECO:0000313" key="2">
    <source>
        <dbReference type="Proteomes" id="UP000540423"/>
    </source>
</evidence>
<dbReference type="AlphaFoldDB" id="A0A7X0HKW3"/>
<comment type="caution">
    <text evidence="1">The sequence shown here is derived from an EMBL/GenBank/DDBJ whole genome shotgun (WGS) entry which is preliminary data.</text>
</comment>
<gene>
    <name evidence="1" type="ORF">HNQ79_005897</name>
</gene>
<keyword evidence="2" id="KW-1185">Reference proteome</keyword>
<accession>A0A7X0HKW3</accession>
<evidence type="ECO:0000313" key="1">
    <source>
        <dbReference type="EMBL" id="MBB6439385.1"/>
    </source>
</evidence>
<dbReference type="Proteomes" id="UP000540423">
    <property type="component" value="Unassembled WGS sequence"/>
</dbReference>
<sequence>MPGIRYAPDSVLIPTTPGALLEWAAAHIARVGIYQSRHSLFSGPGRLINRRCSVGGALDVAAGRDRMTPGREYDLDAVAAVLEEAYRVLADHLNGAPVQTSEGTDPKKWRRVIVHQWSLARGRTAQEAAAALRAAAELADAAHRLF</sequence>
<dbReference type="EMBL" id="JACHEM010000021">
    <property type="protein sequence ID" value="MBB6439385.1"/>
    <property type="molecule type" value="Genomic_DNA"/>
</dbReference>
<reference evidence="1 2" key="1">
    <citation type="submission" date="2020-08" db="EMBL/GenBank/DDBJ databases">
        <title>Genomic Encyclopedia of Type Strains, Phase IV (KMG-IV): sequencing the most valuable type-strain genomes for metagenomic binning, comparative biology and taxonomic classification.</title>
        <authorList>
            <person name="Goeker M."/>
        </authorList>
    </citation>
    <scope>NUCLEOTIDE SEQUENCE [LARGE SCALE GENOMIC DNA]</scope>
    <source>
        <strain evidence="1 2">DSM 40141</strain>
    </source>
</reference>
<dbReference type="InterPro" id="IPR045677">
    <property type="entry name" value="DUF6197"/>
</dbReference>
<proteinExistence type="predicted"/>
<dbReference type="Pfam" id="PF19698">
    <property type="entry name" value="DUF6197"/>
    <property type="match status" value="1"/>
</dbReference>
<name>A0A7X0HKW3_9ACTN</name>
<protein>
    <submittedName>
        <fullName evidence="1">Uncharacterized protein</fullName>
    </submittedName>
</protein>